<evidence type="ECO:0000313" key="2">
    <source>
        <dbReference type="Proteomes" id="UP001617427"/>
    </source>
</evidence>
<evidence type="ECO:0000313" key="1">
    <source>
        <dbReference type="EMBL" id="MFJ3044958.1"/>
    </source>
</evidence>
<dbReference type="Proteomes" id="UP001617427">
    <property type="component" value="Unassembled WGS sequence"/>
</dbReference>
<proteinExistence type="predicted"/>
<dbReference type="EMBL" id="JBIUZV010000002">
    <property type="protein sequence ID" value="MFJ3044958.1"/>
    <property type="molecule type" value="Genomic_DNA"/>
</dbReference>
<gene>
    <name evidence="1" type="ORF">ACIPEN_03900</name>
</gene>
<keyword evidence="2" id="KW-1185">Reference proteome</keyword>
<dbReference type="InterPro" id="IPR015003">
    <property type="entry name" value="DUF1853"/>
</dbReference>
<dbReference type="Pfam" id="PF08907">
    <property type="entry name" value="DUF1853"/>
    <property type="match status" value="1"/>
</dbReference>
<organism evidence="1 2">
    <name type="scientific">Herbaspirillum chlorophenolicum</name>
    <dbReference type="NCBI Taxonomy" id="211589"/>
    <lineage>
        <taxon>Bacteria</taxon>
        <taxon>Pseudomonadati</taxon>
        <taxon>Pseudomonadota</taxon>
        <taxon>Betaproteobacteria</taxon>
        <taxon>Burkholderiales</taxon>
        <taxon>Oxalobacteraceae</taxon>
        <taxon>Herbaspirillum</taxon>
    </lineage>
</organism>
<name>A0ABW8EXD1_9BURK</name>
<protein>
    <submittedName>
        <fullName evidence="1">DUF1853 family protein</fullName>
    </submittedName>
</protein>
<accession>A0ABW8EXD1</accession>
<reference evidence="1 2" key="1">
    <citation type="submission" date="2024-10" db="EMBL/GenBank/DDBJ databases">
        <title>The Natural Products Discovery Center: Release of the First 8490 Sequenced Strains for Exploring Actinobacteria Biosynthetic Diversity.</title>
        <authorList>
            <person name="Kalkreuter E."/>
            <person name="Kautsar S.A."/>
            <person name="Yang D."/>
            <person name="Bader C.D."/>
            <person name="Teijaro C.N."/>
            <person name="Fluegel L."/>
            <person name="Davis C.M."/>
            <person name="Simpson J.R."/>
            <person name="Lauterbach L."/>
            <person name="Steele A.D."/>
            <person name="Gui C."/>
            <person name="Meng S."/>
            <person name="Li G."/>
            <person name="Viehrig K."/>
            <person name="Ye F."/>
            <person name="Su P."/>
            <person name="Kiefer A.F."/>
            <person name="Nichols A."/>
            <person name="Cepeda A.J."/>
            <person name="Yan W."/>
            <person name="Fan B."/>
            <person name="Jiang Y."/>
            <person name="Adhikari A."/>
            <person name="Zheng C.-J."/>
            <person name="Schuster L."/>
            <person name="Cowan T.M."/>
            <person name="Smanski M.J."/>
            <person name="Chevrette M.G."/>
            <person name="De Carvalho L.P.S."/>
            <person name="Shen B."/>
        </authorList>
    </citation>
    <scope>NUCLEOTIDE SEQUENCE [LARGE SCALE GENOMIC DNA]</scope>
    <source>
        <strain evidence="1 2">NPDC087045</strain>
    </source>
</reference>
<dbReference type="RefSeq" id="WP_402698438.1">
    <property type="nucleotide sequence ID" value="NZ_JBIUZV010000002.1"/>
</dbReference>
<sequence length="351" mass="39200">MMADARECPASVNCQARFHERWPALRDPHARALAWLLDAPDLMAADAPCWEGRIATLGPVSEEVAAWLRALEQDPQLNRQLHDHMARQPSARLGRYAEKLLGFYLQQRRQLVAANLQVRNDGATRETLGEFDFLVRRPHIDSGNGLEHWEFATKFYLLEQVSPQSDPSGELPPDAFVGPNLADSLGRKMRKIMQQQLMLSRHPAAAGVLPEPVVSAQALVKGWLFYREPLSSLPPAMGISADHCHGFWSDAAALRERYAGQSGQLHFLLLPRLEWLAPARADIGRTLGMDALQEALAARFNAEPAPVMLAVCRGPEEGEGNDVFEIERGFIVPDGWQQRAAEHVRHTVIRI</sequence>
<comment type="caution">
    <text evidence="1">The sequence shown here is derived from an EMBL/GenBank/DDBJ whole genome shotgun (WGS) entry which is preliminary data.</text>
</comment>